<dbReference type="InterPro" id="IPR006566">
    <property type="entry name" value="FBD"/>
</dbReference>
<dbReference type="InterPro" id="IPR050232">
    <property type="entry name" value="FBL13/AtMIF1-like"/>
</dbReference>
<gene>
    <name evidence="2" type="ORF">CEPIT_LOCUS13723</name>
</gene>
<dbReference type="Pfam" id="PF24758">
    <property type="entry name" value="LRR_At5g56370"/>
    <property type="match status" value="1"/>
</dbReference>
<dbReference type="InterPro" id="IPR032675">
    <property type="entry name" value="LRR_dom_sf"/>
</dbReference>
<comment type="caution">
    <text evidence="2">The sequence shown here is derived from an EMBL/GenBank/DDBJ whole genome shotgun (WGS) entry which is preliminary data.</text>
</comment>
<sequence length="396" mass="44467">MEEERRDVTLQLPADVKDRILEGLDTRDAARTSVLATHWKGVWPRHGKLVFDPYFFTFVPNNPFKVISDILASRAGPVKKFELQSDFDPIPPQSDLDRWGLFLSTNGLEELNISLLARMKRLVLPAAIFSCPTLRVLYVEGLVSDCPNLVNGQMTLPCAVSMGFESVIFRSGYVKGDAVSIAPELEKLFFNDCFGVNGFLVNAPKLVRLSVTGSELDKVQTKWIMPHLTSIQSLTFSITKLWCEDVAECIPTFPTAINLDVINLYGFDSTCEKCVAFVMTLIKKSPNLRQLHISGALEGVFDDWGTERETAEDSKVLEGAKDYMANLNLNMLENVKLNWFGGNLVEMYFVKALLLGSPALDKVVIQLRGRHIDQYKLQNQLLKLPRASEKAQIVFK</sequence>
<dbReference type="PANTHER" id="PTHR31900">
    <property type="entry name" value="F-BOX/RNI SUPERFAMILY PROTEIN-RELATED"/>
    <property type="match status" value="1"/>
</dbReference>
<dbReference type="SMART" id="SM00579">
    <property type="entry name" value="FBD"/>
    <property type="match status" value="1"/>
</dbReference>
<dbReference type="SUPFAM" id="SSF81383">
    <property type="entry name" value="F-box domain"/>
    <property type="match status" value="1"/>
</dbReference>
<dbReference type="AlphaFoldDB" id="A0AAV0D9Z7"/>
<keyword evidence="3" id="KW-1185">Reference proteome</keyword>
<dbReference type="EMBL" id="CAMAPF010000087">
    <property type="protein sequence ID" value="CAH9096404.1"/>
    <property type="molecule type" value="Genomic_DNA"/>
</dbReference>
<proteinExistence type="predicted"/>
<accession>A0AAV0D9Z7</accession>
<protein>
    <recommendedName>
        <fullName evidence="1">FBD domain-containing protein</fullName>
    </recommendedName>
</protein>
<name>A0AAV0D9Z7_9ASTE</name>
<organism evidence="2 3">
    <name type="scientific">Cuscuta epithymum</name>
    <dbReference type="NCBI Taxonomy" id="186058"/>
    <lineage>
        <taxon>Eukaryota</taxon>
        <taxon>Viridiplantae</taxon>
        <taxon>Streptophyta</taxon>
        <taxon>Embryophyta</taxon>
        <taxon>Tracheophyta</taxon>
        <taxon>Spermatophyta</taxon>
        <taxon>Magnoliopsida</taxon>
        <taxon>eudicotyledons</taxon>
        <taxon>Gunneridae</taxon>
        <taxon>Pentapetalae</taxon>
        <taxon>asterids</taxon>
        <taxon>lamiids</taxon>
        <taxon>Solanales</taxon>
        <taxon>Convolvulaceae</taxon>
        <taxon>Cuscuteae</taxon>
        <taxon>Cuscuta</taxon>
        <taxon>Cuscuta subgen. Cuscuta</taxon>
    </lineage>
</organism>
<evidence type="ECO:0000313" key="3">
    <source>
        <dbReference type="Proteomes" id="UP001152523"/>
    </source>
</evidence>
<dbReference type="SUPFAM" id="SSF52047">
    <property type="entry name" value="RNI-like"/>
    <property type="match status" value="1"/>
</dbReference>
<reference evidence="2" key="1">
    <citation type="submission" date="2022-07" db="EMBL/GenBank/DDBJ databases">
        <authorList>
            <person name="Macas J."/>
            <person name="Novak P."/>
            <person name="Neumann P."/>
        </authorList>
    </citation>
    <scope>NUCLEOTIDE SEQUENCE</scope>
</reference>
<dbReference type="PANTHER" id="PTHR31900:SF32">
    <property type="entry name" value="F-BOX_RNI_FBD-LIKE DOMAIN PROTEIN"/>
    <property type="match status" value="1"/>
</dbReference>
<evidence type="ECO:0000313" key="2">
    <source>
        <dbReference type="EMBL" id="CAH9096404.1"/>
    </source>
</evidence>
<dbReference type="InterPro" id="IPR036047">
    <property type="entry name" value="F-box-like_dom_sf"/>
</dbReference>
<feature type="domain" description="FBD" evidence="1">
    <location>
        <begin position="326"/>
        <end position="396"/>
    </location>
</feature>
<dbReference type="Proteomes" id="UP001152523">
    <property type="component" value="Unassembled WGS sequence"/>
</dbReference>
<dbReference type="Gene3D" id="3.80.10.10">
    <property type="entry name" value="Ribonuclease Inhibitor"/>
    <property type="match status" value="1"/>
</dbReference>
<evidence type="ECO:0000259" key="1">
    <source>
        <dbReference type="SMART" id="SM00579"/>
    </source>
</evidence>
<dbReference type="InterPro" id="IPR055411">
    <property type="entry name" value="LRR_FXL15/At3g58940/PEG3-like"/>
</dbReference>